<keyword evidence="5 13" id="KW-0812">Transmembrane</keyword>
<feature type="transmembrane region" description="Helical" evidence="13">
    <location>
        <begin position="303"/>
        <end position="328"/>
    </location>
</feature>
<keyword evidence="10 13" id="KW-0472">Membrane</keyword>
<feature type="transmembrane region" description="Helical" evidence="13">
    <location>
        <begin position="269"/>
        <end position="291"/>
    </location>
</feature>
<proteinExistence type="inferred from homology"/>
<dbReference type="Gene3D" id="1.20.1730.10">
    <property type="entry name" value="Sodium/glucose cotransporter"/>
    <property type="match status" value="1"/>
</dbReference>
<dbReference type="InterPro" id="IPR038377">
    <property type="entry name" value="Na/Glc_symporter_sf"/>
</dbReference>
<feature type="transmembrane region" description="Helical" evidence="13">
    <location>
        <begin position="70"/>
        <end position="93"/>
    </location>
</feature>
<comment type="similarity">
    <text evidence="2 12">Belongs to the sodium:solute symporter (SSF) (TC 2.A.21) family.</text>
</comment>
<dbReference type="GO" id="GO:0006814">
    <property type="term" value="P:sodium ion transport"/>
    <property type="evidence" value="ECO:0007669"/>
    <property type="project" value="UniProtKB-KW"/>
</dbReference>
<evidence type="ECO:0000256" key="2">
    <source>
        <dbReference type="ARBA" id="ARBA00006434"/>
    </source>
</evidence>
<dbReference type="eggNOG" id="ENOG502S9Z4">
    <property type="taxonomic scope" value="Eukaryota"/>
</dbReference>
<dbReference type="HOGENOM" id="CLU_018808_15_3_1"/>
<evidence type="ECO:0000256" key="11">
    <source>
        <dbReference type="ARBA" id="ARBA00023201"/>
    </source>
</evidence>
<keyword evidence="15" id="KW-1185">Reference proteome</keyword>
<evidence type="ECO:0000256" key="9">
    <source>
        <dbReference type="ARBA" id="ARBA00023065"/>
    </source>
</evidence>
<dbReference type="STRING" id="2903.R1G1S6"/>
<dbReference type="PANTHER" id="PTHR48086">
    <property type="entry name" value="SODIUM/PROLINE SYMPORTER-RELATED"/>
    <property type="match status" value="1"/>
</dbReference>
<feature type="transmembrane region" description="Helical" evidence="13">
    <location>
        <begin position="156"/>
        <end position="180"/>
    </location>
</feature>
<dbReference type="KEGG" id="ehx:EMIHUDRAFT_194620"/>
<dbReference type="PaxDb" id="2903-EOD41976"/>
<keyword evidence="6" id="KW-0769">Symport</keyword>
<dbReference type="PROSITE" id="PS50283">
    <property type="entry name" value="NA_SOLUT_SYMP_3"/>
    <property type="match status" value="1"/>
</dbReference>
<dbReference type="GO" id="GO:0015293">
    <property type="term" value="F:symporter activity"/>
    <property type="evidence" value="ECO:0007669"/>
    <property type="project" value="UniProtKB-KW"/>
</dbReference>
<reference evidence="15" key="1">
    <citation type="journal article" date="2013" name="Nature">
        <title>Pan genome of the phytoplankton Emiliania underpins its global distribution.</title>
        <authorList>
            <person name="Read B.A."/>
            <person name="Kegel J."/>
            <person name="Klute M.J."/>
            <person name="Kuo A."/>
            <person name="Lefebvre S.C."/>
            <person name="Maumus F."/>
            <person name="Mayer C."/>
            <person name="Miller J."/>
            <person name="Monier A."/>
            <person name="Salamov A."/>
            <person name="Young J."/>
            <person name="Aguilar M."/>
            <person name="Claverie J.M."/>
            <person name="Frickenhaus S."/>
            <person name="Gonzalez K."/>
            <person name="Herman E.K."/>
            <person name="Lin Y.C."/>
            <person name="Napier J."/>
            <person name="Ogata H."/>
            <person name="Sarno A.F."/>
            <person name="Shmutz J."/>
            <person name="Schroeder D."/>
            <person name="de Vargas C."/>
            <person name="Verret F."/>
            <person name="von Dassow P."/>
            <person name="Valentin K."/>
            <person name="Van de Peer Y."/>
            <person name="Wheeler G."/>
            <person name="Dacks J.B."/>
            <person name="Delwiche C.F."/>
            <person name="Dyhrman S.T."/>
            <person name="Glockner G."/>
            <person name="John U."/>
            <person name="Richards T."/>
            <person name="Worden A.Z."/>
            <person name="Zhang X."/>
            <person name="Grigoriev I.V."/>
            <person name="Allen A.E."/>
            <person name="Bidle K."/>
            <person name="Borodovsky M."/>
            <person name="Bowler C."/>
            <person name="Brownlee C."/>
            <person name="Cock J.M."/>
            <person name="Elias M."/>
            <person name="Gladyshev V.N."/>
            <person name="Groth M."/>
            <person name="Guda C."/>
            <person name="Hadaegh A."/>
            <person name="Iglesias-Rodriguez M.D."/>
            <person name="Jenkins J."/>
            <person name="Jones B.M."/>
            <person name="Lawson T."/>
            <person name="Leese F."/>
            <person name="Lindquist E."/>
            <person name="Lobanov A."/>
            <person name="Lomsadze A."/>
            <person name="Malik S.B."/>
            <person name="Marsh M.E."/>
            <person name="Mackinder L."/>
            <person name="Mock T."/>
            <person name="Mueller-Roeber B."/>
            <person name="Pagarete A."/>
            <person name="Parker M."/>
            <person name="Probert I."/>
            <person name="Quesneville H."/>
            <person name="Raines C."/>
            <person name="Rensing S.A."/>
            <person name="Riano-Pachon D.M."/>
            <person name="Richier S."/>
            <person name="Rokitta S."/>
            <person name="Shiraiwa Y."/>
            <person name="Soanes D.M."/>
            <person name="van der Giezen M."/>
            <person name="Wahlund T.M."/>
            <person name="Williams B."/>
            <person name="Wilson W."/>
            <person name="Wolfe G."/>
            <person name="Wurch L.L."/>
        </authorList>
    </citation>
    <scope>NUCLEOTIDE SEQUENCE</scope>
</reference>
<dbReference type="EnsemblProtists" id="EOD41976">
    <property type="protein sequence ID" value="EOD41976"/>
    <property type="gene ID" value="EMIHUDRAFT_194620"/>
</dbReference>
<keyword evidence="7 13" id="KW-1133">Transmembrane helix</keyword>
<feature type="transmembrane region" description="Helical" evidence="13">
    <location>
        <begin position="186"/>
        <end position="206"/>
    </location>
</feature>
<evidence type="ECO:0000256" key="13">
    <source>
        <dbReference type="SAM" id="Phobius"/>
    </source>
</evidence>
<keyword evidence="11" id="KW-0739">Sodium transport</keyword>
<name>A0A0D3L1U1_EMIH1</name>
<dbReference type="AlphaFoldDB" id="A0A0D3L1U1"/>
<evidence type="ECO:0000256" key="10">
    <source>
        <dbReference type="ARBA" id="ARBA00023136"/>
    </source>
</evidence>
<evidence type="ECO:0000256" key="6">
    <source>
        <dbReference type="ARBA" id="ARBA00022847"/>
    </source>
</evidence>
<feature type="transmembrane region" description="Helical" evidence="13">
    <location>
        <begin position="25"/>
        <end position="49"/>
    </location>
</feature>
<evidence type="ECO:0000256" key="12">
    <source>
        <dbReference type="RuleBase" id="RU362091"/>
    </source>
</evidence>
<dbReference type="InterPro" id="IPR050277">
    <property type="entry name" value="Sodium:Solute_Symporter"/>
</dbReference>
<feature type="transmembrane region" description="Helical" evidence="13">
    <location>
        <begin position="213"/>
        <end position="232"/>
    </location>
</feature>
<organism evidence="14 15">
    <name type="scientific">Emiliania huxleyi (strain CCMP1516)</name>
    <dbReference type="NCBI Taxonomy" id="280463"/>
    <lineage>
        <taxon>Eukaryota</taxon>
        <taxon>Haptista</taxon>
        <taxon>Haptophyta</taxon>
        <taxon>Prymnesiophyceae</taxon>
        <taxon>Isochrysidales</taxon>
        <taxon>Noelaerhabdaceae</taxon>
        <taxon>Emiliania</taxon>
    </lineage>
</organism>
<keyword evidence="4" id="KW-1003">Cell membrane</keyword>
<keyword evidence="3" id="KW-0813">Transport</keyword>
<dbReference type="GO" id="GO:0005886">
    <property type="term" value="C:plasma membrane"/>
    <property type="evidence" value="ECO:0007669"/>
    <property type="project" value="UniProtKB-SubCell"/>
</dbReference>
<evidence type="ECO:0000256" key="5">
    <source>
        <dbReference type="ARBA" id="ARBA00022692"/>
    </source>
</evidence>
<feature type="transmembrane region" description="Helical" evidence="13">
    <location>
        <begin position="113"/>
        <end position="135"/>
    </location>
</feature>
<feature type="transmembrane region" description="Helical" evidence="13">
    <location>
        <begin position="433"/>
        <end position="455"/>
    </location>
</feature>
<protein>
    <submittedName>
        <fullName evidence="14">Uncharacterized protein</fullName>
    </submittedName>
</protein>
<dbReference type="Pfam" id="PF00474">
    <property type="entry name" value="SSF"/>
    <property type="match status" value="1"/>
</dbReference>
<dbReference type="PANTHER" id="PTHR48086:SF3">
    <property type="entry name" value="SODIUM_PROLINE SYMPORTER"/>
    <property type="match status" value="1"/>
</dbReference>
<comment type="subcellular location">
    <subcellularLocation>
        <location evidence="1">Cell membrane</location>
        <topology evidence="1">Multi-pass membrane protein</topology>
    </subcellularLocation>
</comment>
<sequence>MRLDDASLGIPCPAPFEMTTKDLQISFGAARTPVIIFVALCTVLGLVALKKVGGKAENYFVAGRSLSLPVLAATLAGQTPLLPSFALFTYLCALPSCAGNVDLAYNYHFWDGFALPFGIGWSLVLVGIFFAKPLNDMKLLTLPDVFGRRFGPASEVAFGVFAIVSFICLFGSNLVIAYVFGLGSPYAGICIAGCTVWVYTVAGGMLSVAYTDIVQGCFGYLGLLVGTAYVYHNFPRAPGVSPGYPLGDKNAIPEGMSDPDSYDPIPNAIFFNWVTIIVLALGNVAAIDFQARSTTGTTARRGCFIAAALVFLIGGFTSANGGAIRALYGPSSPHAEFVADSCSRYITVVGCFGSDSCNAVPLSGVPTCGEWKPDPFAPLKMITCTKDTCNYFLDFDGSGGFGAGSETNHPMNGWKLPAVDAGIACAVPDQTGYLLIVAFDIMLAGSVIPLFAAVYWPSCKPIAAFASIMAGSFSRLILEFALPKDRLLLLLGDYAQTYGAGIYDPNMLNIFLGIADGNIDDVCPQSKLADYSGVDSLVAPAVCGVTLILFQLLPCVPTESKSWWFTKASGATHRVEPVEFVEGGGKTTEAEAGRGIETEAA</sequence>
<reference evidence="14" key="2">
    <citation type="submission" date="2024-10" db="UniProtKB">
        <authorList>
            <consortium name="EnsemblProtists"/>
        </authorList>
    </citation>
    <scope>IDENTIFICATION</scope>
</reference>
<accession>A0A0D3L1U1</accession>
<keyword evidence="9" id="KW-0406">Ion transport</keyword>
<evidence type="ECO:0000256" key="7">
    <source>
        <dbReference type="ARBA" id="ARBA00022989"/>
    </source>
</evidence>
<evidence type="ECO:0000313" key="14">
    <source>
        <dbReference type="EnsemblProtists" id="EOD41976"/>
    </source>
</evidence>
<dbReference type="GeneID" id="17287246"/>
<evidence type="ECO:0000256" key="1">
    <source>
        <dbReference type="ARBA" id="ARBA00004651"/>
    </source>
</evidence>
<evidence type="ECO:0000256" key="8">
    <source>
        <dbReference type="ARBA" id="ARBA00023053"/>
    </source>
</evidence>
<dbReference type="OMA" id="ARCMASK"/>
<keyword evidence="8" id="KW-0915">Sodium</keyword>
<evidence type="ECO:0000256" key="4">
    <source>
        <dbReference type="ARBA" id="ARBA00022475"/>
    </source>
</evidence>
<dbReference type="RefSeq" id="XP_005794405.1">
    <property type="nucleotide sequence ID" value="XM_005794348.1"/>
</dbReference>
<evidence type="ECO:0000256" key="3">
    <source>
        <dbReference type="ARBA" id="ARBA00022448"/>
    </source>
</evidence>
<evidence type="ECO:0000313" key="15">
    <source>
        <dbReference type="Proteomes" id="UP000013827"/>
    </source>
</evidence>
<dbReference type="InterPro" id="IPR001734">
    <property type="entry name" value="Na/solute_symporter"/>
</dbReference>
<dbReference type="Proteomes" id="UP000013827">
    <property type="component" value="Unassembled WGS sequence"/>
</dbReference>